<keyword evidence="4 5" id="KW-0472">Membrane</keyword>
<evidence type="ECO:0000256" key="1">
    <source>
        <dbReference type="ARBA" id="ARBA00004141"/>
    </source>
</evidence>
<feature type="transmembrane region" description="Helical" evidence="5">
    <location>
        <begin position="205"/>
        <end position="225"/>
    </location>
</feature>
<dbReference type="Proteomes" id="UP001585053">
    <property type="component" value="Unassembled WGS sequence"/>
</dbReference>
<evidence type="ECO:0000256" key="5">
    <source>
        <dbReference type="SAM" id="Phobius"/>
    </source>
</evidence>
<keyword evidence="3 5" id="KW-1133">Transmembrane helix</keyword>
<dbReference type="EMBL" id="JAYMRS010000009">
    <property type="protein sequence ID" value="MFB8770212.1"/>
    <property type="molecule type" value="Genomic_DNA"/>
</dbReference>
<comment type="subcellular location">
    <subcellularLocation>
        <location evidence="1">Membrane</location>
        <topology evidence="1">Multi-pass membrane protein</topology>
    </subcellularLocation>
</comment>
<feature type="transmembrane region" description="Helical" evidence="5">
    <location>
        <begin position="71"/>
        <end position="97"/>
    </location>
</feature>
<accession>A0ABV5E050</accession>
<evidence type="ECO:0000256" key="4">
    <source>
        <dbReference type="ARBA" id="ARBA00023136"/>
    </source>
</evidence>
<feature type="transmembrane region" description="Helical" evidence="5">
    <location>
        <begin position="237"/>
        <end position="255"/>
    </location>
</feature>
<feature type="transmembrane region" description="Helical" evidence="5">
    <location>
        <begin position="173"/>
        <end position="193"/>
    </location>
</feature>
<evidence type="ECO:0000259" key="6">
    <source>
        <dbReference type="Pfam" id="PF01794"/>
    </source>
</evidence>
<evidence type="ECO:0000256" key="2">
    <source>
        <dbReference type="ARBA" id="ARBA00022692"/>
    </source>
</evidence>
<comment type="caution">
    <text evidence="7">The sequence shown here is derived from an EMBL/GenBank/DDBJ whole genome shotgun (WGS) entry which is preliminary data.</text>
</comment>
<reference evidence="7 8" key="1">
    <citation type="submission" date="2024-01" db="EMBL/GenBank/DDBJ databases">
        <title>Genome mining of biosynthetic gene clusters to explore secondary metabolites of Streptomyces sp.</title>
        <authorList>
            <person name="Baig A."/>
            <person name="Ajitkumar Shintre N."/>
            <person name="Kumar H."/>
            <person name="Anbarasu A."/>
            <person name="Ramaiah S."/>
        </authorList>
    </citation>
    <scope>NUCLEOTIDE SEQUENCE [LARGE SCALE GENOMIC DNA]</scope>
    <source>
        <strain evidence="7 8">A01</strain>
    </source>
</reference>
<dbReference type="InterPro" id="IPR013130">
    <property type="entry name" value="Fe3_Rdtase_TM_dom"/>
</dbReference>
<dbReference type="Pfam" id="PF01794">
    <property type="entry name" value="Ferric_reduct"/>
    <property type="match status" value="1"/>
</dbReference>
<evidence type="ECO:0000256" key="3">
    <source>
        <dbReference type="ARBA" id="ARBA00022989"/>
    </source>
</evidence>
<name>A0ABV5E050_9ACTN</name>
<sequence length="356" mass="39268">MSETTEPASAARRRSRVDRATLRADLRRLIPDTGAALVVTALIFAVLCVRIEAGTSQTIMVMPFLADLREYWLYIVCQAFGWSALLWAWITIMFGLIRSSAPVSGSPITHARWERWHRVTSLTTIGLMFAHMLAFFIELVRADEEGLGPGGRFLSAFVDVFVPGGYSTGTGQVAILIGLIAFYLAIPLGLAYYVRSWTGPRVWRVLHRFVIVVYVLSVWHTLLYGTNVWFDGWFRTVVWLLQIPVAALLLARLLAPLRREERFRWSGEELLGRARALGVAGARLALAGTLVLLVGVVATGNDGGRSPDVPAGEMLVDQGMVWGGLVVLLLILGTAVAMAWSRPPRGGAARERERAR</sequence>
<dbReference type="RefSeq" id="WP_014911910.1">
    <property type="nucleotide sequence ID" value="NZ_JAYMRS010000009.1"/>
</dbReference>
<feature type="transmembrane region" description="Helical" evidence="5">
    <location>
        <begin position="29"/>
        <end position="51"/>
    </location>
</feature>
<feature type="transmembrane region" description="Helical" evidence="5">
    <location>
        <begin position="320"/>
        <end position="340"/>
    </location>
</feature>
<evidence type="ECO:0000313" key="7">
    <source>
        <dbReference type="EMBL" id="MFB8770212.1"/>
    </source>
</evidence>
<keyword evidence="2 5" id="KW-0812">Transmembrane</keyword>
<feature type="domain" description="Ferric oxidoreductase" evidence="6">
    <location>
        <begin position="81"/>
        <end position="217"/>
    </location>
</feature>
<evidence type="ECO:0000313" key="8">
    <source>
        <dbReference type="Proteomes" id="UP001585053"/>
    </source>
</evidence>
<gene>
    <name evidence="7" type="ORF">VSQ78_21130</name>
</gene>
<protein>
    <submittedName>
        <fullName evidence="7">Ferric reductase-like transmembrane domain-containing protein</fullName>
    </submittedName>
</protein>
<keyword evidence="8" id="KW-1185">Reference proteome</keyword>
<feature type="transmembrane region" description="Helical" evidence="5">
    <location>
        <begin position="276"/>
        <end position="300"/>
    </location>
</feature>
<proteinExistence type="predicted"/>
<organism evidence="7 8">
    <name type="scientific">Nocardiopsis alba</name>
    <dbReference type="NCBI Taxonomy" id="53437"/>
    <lineage>
        <taxon>Bacteria</taxon>
        <taxon>Bacillati</taxon>
        <taxon>Actinomycetota</taxon>
        <taxon>Actinomycetes</taxon>
        <taxon>Streptosporangiales</taxon>
        <taxon>Nocardiopsidaceae</taxon>
        <taxon>Nocardiopsis</taxon>
    </lineage>
</organism>